<protein>
    <recommendedName>
        <fullName evidence="3">ParB/Sulfiredoxin domain-containing protein</fullName>
    </recommendedName>
</protein>
<dbReference type="Proteomes" id="UP001304671">
    <property type="component" value="Unassembled WGS sequence"/>
</dbReference>
<proteinExistence type="predicted"/>
<accession>A0ABU5QMU0</accession>
<organism evidence="1 2">
    <name type="scientific">Arcicella aquatica</name>
    <dbReference type="NCBI Taxonomy" id="217141"/>
    <lineage>
        <taxon>Bacteria</taxon>
        <taxon>Pseudomonadati</taxon>
        <taxon>Bacteroidota</taxon>
        <taxon>Cytophagia</taxon>
        <taxon>Cytophagales</taxon>
        <taxon>Flectobacillaceae</taxon>
        <taxon>Arcicella</taxon>
    </lineage>
</organism>
<evidence type="ECO:0008006" key="3">
    <source>
        <dbReference type="Google" id="ProtNLM"/>
    </source>
</evidence>
<gene>
    <name evidence="1" type="ORF">VB264_10095</name>
</gene>
<name>A0ABU5QMU0_9BACT</name>
<dbReference type="EMBL" id="JAYFUL010000013">
    <property type="protein sequence ID" value="MEA5258130.1"/>
    <property type="molecule type" value="Genomic_DNA"/>
</dbReference>
<evidence type="ECO:0000313" key="2">
    <source>
        <dbReference type="Proteomes" id="UP001304671"/>
    </source>
</evidence>
<sequence>MAKNIKMSIAEKARVSITNSFSPLESIKQNITVLEELRSFIPPLLDSELAQLKANLLANGCKDPLLLWETTKDVIGEGNVTEPAYVLIDGHNRYGICKEFGVSFNVQLLSFNSFKEVKEHMIDLQLGRRNLNAQQASYLRGLRYNTEKNDVSDNLQGKKEGFSSDGQNDHLENAVKITTAERLAKEYNVGEKTIRRDAAFAEGLEKLTPTLRNEVLSGKKKVEKSKIQLLAKSNEKNQSIDDIEKVEEILLQQESNTKEKKSENDSNDIAQEKYNKVLGAINEAYASRNIGAFEAIELALQEFKLILN</sequence>
<evidence type="ECO:0000313" key="1">
    <source>
        <dbReference type="EMBL" id="MEA5258130.1"/>
    </source>
</evidence>
<dbReference type="RefSeq" id="WP_323249001.1">
    <property type="nucleotide sequence ID" value="NZ_JAYFUL010000013.1"/>
</dbReference>
<keyword evidence="2" id="KW-1185">Reference proteome</keyword>
<comment type="caution">
    <text evidence="1">The sequence shown here is derived from an EMBL/GenBank/DDBJ whole genome shotgun (WGS) entry which is preliminary data.</text>
</comment>
<reference evidence="1 2" key="1">
    <citation type="submission" date="2023-12" db="EMBL/GenBank/DDBJ databases">
        <title>Novel species of the genus Arcicella isolated from rivers.</title>
        <authorList>
            <person name="Lu H."/>
        </authorList>
    </citation>
    <scope>NUCLEOTIDE SEQUENCE [LARGE SCALE GENOMIC DNA]</scope>
    <source>
        <strain evidence="1 2">LMG 21963</strain>
    </source>
</reference>